<proteinExistence type="predicted"/>
<name>A0ACC1JAI2_9FUNG</name>
<organism evidence="1 2">
    <name type="scientific">Linderina macrospora</name>
    <dbReference type="NCBI Taxonomy" id="4868"/>
    <lineage>
        <taxon>Eukaryota</taxon>
        <taxon>Fungi</taxon>
        <taxon>Fungi incertae sedis</taxon>
        <taxon>Zoopagomycota</taxon>
        <taxon>Kickxellomycotina</taxon>
        <taxon>Kickxellomycetes</taxon>
        <taxon>Kickxellales</taxon>
        <taxon>Kickxellaceae</taxon>
        <taxon>Linderina</taxon>
    </lineage>
</organism>
<dbReference type="EMBL" id="JANBPW010001482">
    <property type="protein sequence ID" value="KAJ1944338.1"/>
    <property type="molecule type" value="Genomic_DNA"/>
</dbReference>
<comment type="caution">
    <text evidence="1">The sequence shown here is derived from an EMBL/GenBank/DDBJ whole genome shotgun (WGS) entry which is preliminary data.</text>
</comment>
<sequence>MSDYSPLDDHAPSPPLQQQHKQQQQSKEERSTSSYPSHPYSSGYDSSYTSYQNQSASQVIEVSPPSAGGYSGYGEPSAGPSTFSSQEGGQRVSRYETSLSLRYDVEAGLAYALGMVSVY</sequence>
<gene>
    <name evidence="1" type="ORF">FBU59_002627</name>
</gene>
<dbReference type="Proteomes" id="UP001150603">
    <property type="component" value="Unassembled WGS sequence"/>
</dbReference>
<keyword evidence="2" id="KW-1185">Reference proteome</keyword>
<accession>A0ACC1JAI2</accession>
<protein>
    <submittedName>
        <fullName evidence="1">Uncharacterized protein</fullName>
    </submittedName>
</protein>
<evidence type="ECO:0000313" key="2">
    <source>
        <dbReference type="Proteomes" id="UP001150603"/>
    </source>
</evidence>
<reference evidence="1" key="1">
    <citation type="submission" date="2022-07" db="EMBL/GenBank/DDBJ databases">
        <title>Phylogenomic reconstructions and comparative analyses of Kickxellomycotina fungi.</title>
        <authorList>
            <person name="Reynolds N.K."/>
            <person name="Stajich J.E."/>
            <person name="Barry K."/>
            <person name="Grigoriev I.V."/>
            <person name="Crous P."/>
            <person name="Smith M.E."/>
        </authorList>
    </citation>
    <scope>NUCLEOTIDE SEQUENCE</scope>
    <source>
        <strain evidence="1">NRRL 5244</strain>
    </source>
</reference>
<evidence type="ECO:0000313" key="1">
    <source>
        <dbReference type="EMBL" id="KAJ1944338.1"/>
    </source>
</evidence>